<evidence type="ECO:0000313" key="8">
    <source>
        <dbReference type="Proteomes" id="UP001549773"/>
    </source>
</evidence>
<keyword evidence="4 6" id="KW-1133">Transmembrane helix</keyword>
<dbReference type="EMBL" id="JBEWYP010000002">
    <property type="protein sequence ID" value="MET7028493.1"/>
    <property type="molecule type" value="Genomic_DNA"/>
</dbReference>
<dbReference type="InterPro" id="IPR003841">
    <property type="entry name" value="Na/Pi_transpt"/>
</dbReference>
<keyword evidence="2" id="KW-1003">Cell membrane</keyword>
<keyword evidence="3 6" id="KW-0812">Transmembrane</keyword>
<accession>A0ABV2TT94</accession>
<evidence type="ECO:0000256" key="5">
    <source>
        <dbReference type="ARBA" id="ARBA00023136"/>
    </source>
</evidence>
<dbReference type="NCBIfam" id="NF037997">
    <property type="entry name" value="Na_Pi_symport"/>
    <property type="match status" value="1"/>
</dbReference>
<feature type="transmembrane region" description="Helical" evidence="6">
    <location>
        <begin position="241"/>
        <end position="263"/>
    </location>
</feature>
<dbReference type="RefSeq" id="WP_354617333.1">
    <property type="nucleotide sequence ID" value="NZ_JBEWYP010000002.1"/>
</dbReference>
<sequence>MEEIVPLLLGGLILFLFAITQLSEVMKGVFTKKAEFAIQKYTKNIFSGILIGAVLTIALDSSSAVIILTIIFINSKVLTFKQAIGIIMGANIGTTISSQIIAMDIGKYAVIPLAIGLIFEVFAEKAKTKRIGHILLYTGMLFFGLHLMGVSVGSLEDSDLFREWIARINNNYIQGTLIGGLITLIIQSSSGTVAIAIILGKQNLITAAGGIAIMFGTELGTCADTLLATIKGSRQAIKAGLFHLLFNLLTIAIGLLVFIPFVQLVQLISTTQDIGNQIANAHVLFNVLGVILFLPFVGWMEKLLNWMLPDRKKQPQGA</sequence>
<dbReference type="Proteomes" id="UP001549773">
    <property type="component" value="Unassembled WGS sequence"/>
</dbReference>
<reference evidence="7 8" key="1">
    <citation type="submission" date="2024-07" db="EMBL/GenBank/DDBJ databases">
        <title>The genome sequence of type strain Sediminicola luteus GDMCC 1.2596T.</title>
        <authorList>
            <person name="Liu Y."/>
        </authorList>
    </citation>
    <scope>NUCLEOTIDE SEQUENCE [LARGE SCALE GENOMIC DNA]</scope>
    <source>
        <strain evidence="7 8">GDMCC 1.2596</strain>
    </source>
</reference>
<gene>
    <name evidence="7" type="ORF">ABXZ32_03760</name>
</gene>
<evidence type="ECO:0000256" key="2">
    <source>
        <dbReference type="ARBA" id="ARBA00022475"/>
    </source>
</evidence>
<feature type="transmembrane region" description="Helical" evidence="6">
    <location>
        <begin position="283"/>
        <end position="304"/>
    </location>
</feature>
<dbReference type="PANTHER" id="PTHR10010">
    <property type="entry name" value="SOLUTE CARRIER FAMILY 34 SODIUM PHOSPHATE , MEMBER 2-RELATED"/>
    <property type="match status" value="1"/>
</dbReference>
<feature type="transmembrane region" description="Helical" evidence="6">
    <location>
        <begin position="135"/>
        <end position="155"/>
    </location>
</feature>
<evidence type="ECO:0000256" key="3">
    <source>
        <dbReference type="ARBA" id="ARBA00022692"/>
    </source>
</evidence>
<keyword evidence="5 6" id="KW-0472">Membrane</keyword>
<evidence type="ECO:0000256" key="1">
    <source>
        <dbReference type="ARBA" id="ARBA00004651"/>
    </source>
</evidence>
<keyword evidence="8" id="KW-1185">Reference proteome</keyword>
<evidence type="ECO:0000313" key="7">
    <source>
        <dbReference type="EMBL" id="MET7028493.1"/>
    </source>
</evidence>
<evidence type="ECO:0000256" key="4">
    <source>
        <dbReference type="ARBA" id="ARBA00022989"/>
    </source>
</evidence>
<comment type="subcellular location">
    <subcellularLocation>
        <location evidence="1">Cell membrane</location>
        <topology evidence="1">Multi-pass membrane protein</topology>
    </subcellularLocation>
</comment>
<dbReference type="Pfam" id="PF02690">
    <property type="entry name" value="Na_Pi_cotrans"/>
    <property type="match status" value="2"/>
</dbReference>
<dbReference type="PANTHER" id="PTHR10010:SF46">
    <property type="entry name" value="SODIUM-DEPENDENT PHOSPHATE TRANSPORT PROTEIN 2B"/>
    <property type="match status" value="1"/>
</dbReference>
<protein>
    <submittedName>
        <fullName evidence="7">Na/Pi symporter</fullName>
    </submittedName>
</protein>
<feature type="transmembrane region" description="Helical" evidence="6">
    <location>
        <begin position="175"/>
        <end position="199"/>
    </location>
</feature>
<feature type="transmembrane region" description="Helical" evidence="6">
    <location>
        <begin position="46"/>
        <end position="71"/>
    </location>
</feature>
<comment type="caution">
    <text evidence="7">The sequence shown here is derived from an EMBL/GenBank/DDBJ whole genome shotgun (WGS) entry which is preliminary data.</text>
</comment>
<feature type="transmembrane region" description="Helical" evidence="6">
    <location>
        <begin position="108"/>
        <end position="123"/>
    </location>
</feature>
<proteinExistence type="predicted"/>
<evidence type="ECO:0000256" key="6">
    <source>
        <dbReference type="SAM" id="Phobius"/>
    </source>
</evidence>
<organism evidence="7 8">
    <name type="scientific">Sediminicola luteus</name>
    <dbReference type="NCBI Taxonomy" id="319238"/>
    <lineage>
        <taxon>Bacteria</taxon>
        <taxon>Pseudomonadati</taxon>
        <taxon>Bacteroidota</taxon>
        <taxon>Flavobacteriia</taxon>
        <taxon>Flavobacteriales</taxon>
        <taxon>Flavobacteriaceae</taxon>
        <taxon>Sediminicola</taxon>
    </lineage>
</organism>
<name>A0ABV2TT94_9FLAO</name>